<accession>A0AAD4JC42</accession>
<dbReference type="Proteomes" id="UP001190926">
    <property type="component" value="Unassembled WGS sequence"/>
</dbReference>
<gene>
    <name evidence="2" type="ORF">C2S53_014743</name>
</gene>
<dbReference type="InterPro" id="IPR026960">
    <property type="entry name" value="RVT-Znf"/>
</dbReference>
<feature type="domain" description="Reverse transcriptase zinc-binding" evidence="1">
    <location>
        <begin position="115"/>
        <end position="172"/>
    </location>
</feature>
<evidence type="ECO:0000259" key="1">
    <source>
        <dbReference type="Pfam" id="PF13966"/>
    </source>
</evidence>
<dbReference type="AlphaFoldDB" id="A0AAD4JC42"/>
<sequence>MDFHRKSNLTVNVDKSSVFTVGIARKDPEAFDEISHIMGCPEGTFPVRREGLASKMATVGIELCLHEWRPKIHDSPLIKSIANIRDEMLTIFGNGHNSINELQKLINHHGLCTGAVYNTLRSHGQIQPCKIAIWKHFIPSKYSFTLWLAFHGHLNTKDGLAFLEEDENCCFCFS</sequence>
<evidence type="ECO:0000313" key="2">
    <source>
        <dbReference type="EMBL" id="KAH6830691.1"/>
    </source>
</evidence>
<keyword evidence="3" id="KW-1185">Reference proteome</keyword>
<evidence type="ECO:0000313" key="3">
    <source>
        <dbReference type="Proteomes" id="UP001190926"/>
    </source>
</evidence>
<dbReference type="EMBL" id="SDAM02000094">
    <property type="protein sequence ID" value="KAH6830691.1"/>
    <property type="molecule type" value="Genomic_DNA"/>
</dbReference>
<proteinExistence type="predicted"/>
<protein>
    <recommendedName>
        <fullName evidence="1">Reverse transcriptase zinc-binding domain-containing protein</fullName>
    </recommendedName>
</protein>
<organism evidence="2 3">
    <name type="scientific">Perilla frutescens var. hirtella</name>
    <name type="common">Perilla citriodora</name>
    <name type="synonym">Perilla setoyensis</name>
    <dbReference type="NCBI Taxonomy" id="608512"/>
    <lineage>
        <taxon>Eukaryota</taxon>
        <taxon>Viridiplantae</taxon>
        <taxon>Streptophyta</taxon>
        <taxon>Embryophyta</taxon>
        <taxon>Tracheophyta</taxon>
        <taxon>Spermatophyta</taxon>
        <taxon>Magnoliopsida</taxon>
        <taxon>eudicotyledons</taxon>
        <taxon>Gunneridae</taxon>
        <taxon>Pentapetalae</taxon>
        <taxon>asterids</taxon>
        <taxon>lamiids</taxon>
        <taxon>Lamiales</taxon>
        <taxon>Lamiaceae</taxon>
        <taxon>Nepetoideae</taxon>
        <taxon>Elsholtzieae</taxon>
        <taxon>Perilla</taxon>
    </lineage>
</organism>
<name>A0AAD4JC42_PERFH</name>
<reference evidence="2 3" key="1">
    <citation type="journal article" date="2021" name="Nat. Commun.">
        <title>Incipient diploidization of the medicinal plant Perilla within 10,000 years.</title>
        <authorList>
            <person name="Zhang Y."/>
            <person name="Shen Q."/>
            <person name="Leng L."/>
            <person name="Zhang D."/>
            <person name="Chen S."/>
            <person name="Shi Y."/>
            <person name="Ning Z."/>
            <person name="Chen S."/>
        </authorList>
    </citation>
    <scope>NUCLEOTIDE SEQUENCE [LARGE SCALE GENOMIC DNA]</scope>
    <source>
        <strain evidence="3">cv. PC099</strain>
    </source>
</reference>
<comment type="caution">
    <text evidence="2">The sequence shown here is derived from an EMBL/GenBank/DDBJ whole genome shotgun (WGS) entry which is preliminary data.</text>
</comment>
<dbReference type="Pfam" id="PF13966">
    <property type="entry name" value="zf-RVT"/>
    <property type="match status" value="1"/>
</dbReference>